<dbReference type="AlphaFoldDB" id="A0AB34JVI1"/>
<gene>
    <name evidence="1" type="ORF">AB1Y20_019916</name>
</gene>
<keyword evidence="2" id="KW-1185">Reference proteome</keyword>
<evidence type="ECO:0000313" key="1">
    <source>
        <dbReference type="EMBL" id="KAL1525043.1"/>
    </source>
</evidence>
<reference evidence="1 2" key="1">
    <citation type="journal article" date="2024" name="Science">
        <title>Giant polyketide synthase enzymes in the biosynthesis of giant marine polyether toxins.</title>
        <authorList>
            <person name="Fallon T.R."/>
            <person name="Shende V.V."/>
            <person name="Wierzbicki I.H."/>
            <person name="Pendleton A.L."/>
            <person name="Watervoot N.F."/>
            <person name="Auber R.P."/>
            <person name="Gonzalez D.J."/>
            <person name="Wisecaver J.H."/>
            <person name="Moore B.S."/>
        </authorList>
    </citation>
    <scope>NUCLEOTIDE SEQUENCE [LARGE SCALE GENOMIC DNA]</scope>
    <source>
        <strain evidence="1 2">12B1</strain>
    </source>
</reference>
<sequence>MTGFGCLQTPRRWPFHGGQEAMLARSSEQREGEVVELGVLLCDEVWLQHLGHAWELLPQDLFPLGRQLDRAFPPSAPSASRGRNSYHRFACTLAGSVRGATRSLCVLLYCTAKRVSDSPPSVGREDAELTHVIRESLLEADVLAA</sequence>
<name>A0AB34JVI1_PRYPA</name>
<dbReference type="Proteomes" id="UP001515480">
    <property type="component" value="Unassembled WGS sequence"/>
</dbReference>
<protein>
    <submittedName>
        <fullName evidence="1">Uncharacterized protein</fullName>
    </submittedName>
</protein>
<accession>A0AB34JVI1</accession>
<proteinExistence type="predicted"/>
<evidence type="ECO:0000313" key="2">
    <source>
        <dbReference type="Proteomes" id="UP001515480"/>
    </source>
</evidence>
<organism evidence="1 2">
    <name type="scientific">Prymnesium parvum</name>
    <name type="common">Toxic golden alga</name>
    <dbReference type="NCBI Taxonomy" id="97485"/>
    <lineage>
        <taxon>Eukaryota</taxon>
        <taxon>Haptista</taxon>
        <taxon>Haptophyta</taxon>
        <taxon>Prymnesiophyceae</taxon>
        <taxon>Prymnesiales</taxon>
        <taxon>Prymnesiaceae</taxon>
        <taxon>Prymnesium</taxon>
    </lineage>
</organism>
<comment type="caution">
    <text evidence="1">The sequence shown here is derived from an EMBL/GenBank/DDBJ whole genome shotgun (WGS) entry which is preliminary data.</text>
</comment>
<dbReference type="EMBL" id="JBGBPQ010000004">
    <property type="protein sequence ID" value="KAL1525043.1"/>
    <property type="molecule type" value="Genomic_DNA"/>
</dbReference>